<protein>
    <submittedName>
        <fullName evidence="2">Uncharacterized protein</fullName>
    </submittedName>
</protein>
<reference evidence="3" key="2">
    <citation type="submission" date="2015-01" db="EMBL/GenBank/DDBJ databases">
        <title>Evolutionary Origins and Diversification of the Mycorrhizal Mutualists.</title>
        <authorList>
            <consortium name="DOE Joint Genome Institute"/>
            <consortium name="Mycorrhizal Genomics Consortium"/>
            <person name="Kohler A."/>
            <person name="Kuo A."/>
            <person name="Nagy L.G."/>
            <person name="Floudas D."/>
            <person name="Copeland A."/>
            <person name="Barry K.W."/>
            <person name="Cichocki N."/>
            <person name="Veneault-Fourrey C."/>
            <person name="LaButti K."/>
            <person name="Lindquist E.A."/>
            <person name="Lipzen A."/>
            <person name="Lundell T."/>
            <person name="Morin E."/>
            <person name="Murat C."/>
            <person name="Riley R."/>
            <person name="Ohm R."/>
            <person name="Sun H."/>
            <person name="Tunlid A."/>
            <person name="Henrissat B."/>
            <person name="Grigoriev I.V."/>
            <person name="Hibbett D.S."/>
            <person name="Martin F."/>
        </authorList>
    </citation>
    <scope>NUCLEOTIDE SEQUENCE [LARGE SCALE GENOMIC DNA]</scope>
    <source>
        <strain evidence="3">Foug A</strain>
    </source>
</reference>
<evidence type="ECO:0000313" key="2">
    <source>
        <dbReference type="EMBL" id="KIM61982.1"/>
    </source>
</evidence>
<accession>A0A0C3AAP3</accession>
<dbReference type="EMBL" id="KN822046">
    <property type="protein sequence ID" value="KIM61982.1"/>
    <property type="molecule type" value="Genomic_DNA"/>
</dbReference>
<evidence type="ECO:0000256" key="1">
    <source>
        <dbReference type="SAM" id="MobiDB-lite"/>
    </source>
</evidence>
<organism evidence="2 3">
    <name type="scientific">Scleroderma citrinum Foug A</name>
    <dbReference type="NCBI Taxonomy" id="1036808"/>
    <lineage>
        <taxon>Eukaryota</taxon>
        <taxon>Fungi</taxon>
        <taxon>Dikarya</taxon>
        <taxon>Basidiomycota</taxon>
        <taxon>Agaricomycotina</taxon>
        <taxon>Agaricomycetes</taxon>
        <taxon>Agaricomycetidae</taxon>
        <taxon>Boletales</taxon>
        <taxon>Sclerodermatineae</taxon>
        <taxon>Sclerodermataceae</taxon>
        <taxon>Scleroderma</taxon>
    </lineage>
</organism>
<feature type="region of interest" description="Disordered" evidence="1">
    <location>
        <begin position="1"/>
        <end position="32"/>
    </location>
</feature>
<proteinExistence type="predicted"/>
<name>A0A0C3AAP3_9AGAM</name>
<reference evidence="2 3" key="1">
    <citation type="submission" date="2014-04" db="EMBL/GenBank/DDBJ databases">
        <authorList>
            <consortium name="DOE Joint Genome Institute"/>
            <person name="Kuo A."/>
            <person name="Kohler A."/>
            <person name="Nagy L.G."/>
            <person name="Floudas D."/>
            <person name="Copeland A."/>
            <person name="Barry K.W."/>
            <person name="Cichocki N."/>
            <person name="Veneault-Fourrey C."/>
            <person name="LaButti K."/>
            <person name="Lindquist E.A."/>
            <person name="Lipzen A."/>
            <person name="Lundell T."/>
            <person name="Morin E."/>
            <person name="Murat C."/>
            <person name="Sun H."/>
            <person name="Tunlid A."/>
            <person name="Henrissat B."/>
            <person name="Grigoriev I.V."/>
            <person name="Hibbett D.S."/>
            <person name="Martin F."/>
            <person name="Nordberg H.P."/>
            <person name="Cantor M.N."/>
            <person name="Hua S.X."/>
        </authorList>
    </citation>
    <scope>NUCLEOTIDE SEQUENCE [LARGE SCALE GENOMIC DNA]</scope>
    <source>
        <strain evidence="2 3">Foug A</strain>
    </source>
</reference>
<sequence>MRSMGLSPRSAPSGPRLKQSPQFDPRPLPAHLSQHLRSPLAGVFPLHVSTLRRLPFSVRPSNRVHPLHLERTFTRQLSIRSHGLLLRVSA</sequence>
<dbReference type="HOGENOM" id="CLU_2442174_0_0_1"/>
<dbReference type="InParanoid" id="A0A0C3AAP3"/>
<gene>
    <name evidence="2" type="ORF">SCLCIDRAFT_853680</name>
</gene>
<evidence type="ECO:0000313" key="3">
    <source>
        <dbReference type="Proteomes" id="UP000053989"/>
    </source>
</evidence>
<keyword evidence="3" id="KW-1185">Reference proteome</keyword>
<dbReference type="Proteomes" id="UP000053989">
    <property type="component" value="Unassembled WGS sequence"/>
</dbReference>
<dbReference type="AlphaFoldDB" id="A0A0C3AAP3"/>